<dbReference type="UniPathway" id="UPA00049">
    <property type="reaction ID" value="UER00060"/>
</dbReference>
<evidence type="ECO:0000313" key="14">
    <source>
        <dbReference type="Proteomes" id="UP000279259"/>
    </source>
</evidence>
<comment type="pathway">
    <text evidence="1">Amino-acid biosynthesis; L-valine biosynthesis; L-valine from pyruvate: step 2/4.</text>
</comment>
<dbReference type="GO" id="GO:0009099">
    <property type="term" value="P:L-valine biosynthetic process"/>
    <property type="evidence" value="ECO:0007669"/>
    <property type="project" value="UniProtKB-UniRule"/>
</dbReference>
<evidence type="ECO:0000256" key="4">
    <source>
        <dbReference type="ARBA" id="ARBA00022605"/>
    </source>
</evidence>
<dbReference type="InterPro" id="IPR016207">
    <property type="entry name" value="KetolA_reductoisomerase_fun"/>
</dbReference>
<keyword evidence="14" id="KW-1185">Reference proteome</keyword>
<feature type="binding site" evidence="10">
    <location>
        <position position="260"/>
    </location>
    <ligand>
        <name>Mg(2+)</name>
        <dbReference type="ChEBI" id="CHEBI:18420"/>
        <label>2</label>
    </ligand>
</feature>
<feature type="domain" description="KARI C-terminal knotted" evidence="12">
    <location>
        <begin position="252"/>
        <end position="411"/>
    </location>
</feature>
<dbReference type="EC" id="1.1.1.86" evidence="9"/>
<keyword evidence="9" id="KW-0496">Mitochondrion</keyword>
<dbReference type="GO" id="GO:0016853">
    <property type="term" value="F:isomerase activity"/>
    <property type="evidence" value="ECO:0007669"/>
    <property type="project" value="UniProtKB-KW"/>
</dbReference>
<feature type="binding site" evidence="10">
    <location>
        <position position="264"/>
    </location>
    <ligand>
        <name>Mg(2+)</name>
        <dbReference type="ChEBI" id="CHEBI:18420"/>
        <label>1</label>
    </ligand>
</feature>
<evidence type="ECO:0000259" key="11">
    <source>
        <dbReference type="PROSITE" id="PS51850"/>
    </source>
</evidence>
<comment type="cofactor">
    <cofactor evidence="9">
        <name>Mg(2+)</name>
        <dbReference type="ChEBI" id="CHEBI:18420"/>
    </cofactor>
    <text evidence="9">Binds 2 magnesium ions per subunit.</text>
</comment>
<dbReference type="EMBL" id="RSCD01000001">
    <property type="protein sequence ID" value="RSH95275.1"/>
    <property type="molecule type" value="Genomic_DNA"/>
</dbReference>
<dbReference type="GO" id="GO:0046872">
    <property type="term" value="F:metal ion binding"/>
    <property type="evidence" value="ECO:0007669"/>
    <property type="project" value="UniProtKB-UniRule"/>
</dbReference>
<evidence type="ECO:0000256" key="2">
    <source>
        <dbReference type="ARBA" id="ARBA00004885"/>
    </source>
</evidence>
<feature type="binding site" evidence="10">
    <location>
        <position position="334"/>
    </location>
    <ligand>
        <name>substrate</name>
    </ligand>
</feature>
<keyword evidence="6 9" id="KW-0460">Magnesium</keyword>
<feature type="binding site" evidence="10">
    <location>
        <position position="308"/>
    </location>
    <ligand>
        <name>Mg(2+)</name>
        <dbReference type="ChEBI" id="CHEBI:18420"/>
        <label>2</label>
    </ligand>
</feature>
<dbReference type="PIRSF" id="PIRSF000119">
    <property type="entry name" value="Ilv5_fungal"/>
    <property type="match status" value="1"/>
</dbReference>
<evidence type="ECO:0000313" key="13">
    <source>
        <dbReference type="EMBL" id="RSH95275.1"/>
    </source>
</evidence>
<comment type="subcellular location">
    <subcellularLocation>
        <location evidence="9">Mitochondrion</location>
    </subcellularLocation>
</comment>
<comment type="catalytic activity">
    <reaction evidence="9">
        <text>(2R)-2,3-dihydroxy-3-methylbutanoate + NADP(+) = (2S)-2-acetolactate + NADPH + H(+)</text>
        <dbReference type="Rhea" id="RHEA:22068"/>
        <dbReference type="ChEBI" id="CHEBI:15378"/>
        <dbReference type="ChEBI" id="CHEBI:49072"/>
        <dbReference type="ChEBI" id="CHEBI:57783"/>
        <dbReference type="ChEBI" id="CHEBI:58349"/>
        <dbReference type="ChEBI" id="CHEBI:58476"/>
        <dbReference type="EC" id="1.1.1.86"/>
    </reaction>
</comment>
<dbReference type="FunFam" id="3.40.50.720:FF:000167">
    <property type="entry name" value="Ketol-acid reductoisomerase, mitochondrial"/>
    <property type="match status" value="1"/>
</dbReference>
<dbReference type="Gene3D" id="3.40.50.720">
    <property type="entry name" value="NAD(P)-binding Rossmann-like Domain"/>
    <property type="match status" value="1"/>
</dbReference>
<dbReference type="GO" id="GO:0005739">
    <property type="term" value="C:mitochondrion"/>
    <property type="evidence" value="ECO:0007669"/>
    <property type="project" value="UniProtKB-SubCell"/>
</dbReference>
<keyword evidence="5 9" id="KW-0479">Metal-binding</keyword>
<comment type="caution">
    <text evidence="13">The sequence shown here is derived from an EMBL/GenBank/DDBJ whole genome shotgun (WGS) entry which is preliminary data.</text>
</comment>
<evidence type="ECO:0000256" key="9">
    <source>
        <dbReference type="PIRNR" id="PIRNR000119"/>
    </source>
</evidence>
<dbReference type="Pfam" id="PF07991">
    <property type="entry name" value="KARI_N"/>
    <property type="match status" value="1"/>
</dbReference>
<sequence length="416" mass="46028">MSFSRSSASALKQALKATAPKAGRQVAKRSYSLLARQAPQAMMATRLGATRGVKTLDFAGTKEVVYERADWPLDKLQDFFKNDTLAMIGYGSQGHGQSLNARDNGLNVIVGVRKGGESWKQAQEDGWVPGETLFDIPEAINKGTIIMNLLSDAAQSQTWPEIAPLITKGKTLYFAHGFSVVYKDDTHVVPPKDVDVILVAPKGSGRTVRTLFLEGRGINSSIAVYQDVTGHAKEKAVALGIAVGSGYCYETTFEKEVYSDLYGERGVTPILNPITSTPFVVNDHSWHVPRPVRGPPQERPLPSEAFNETVEEATQSLFPLIGKYGMDYMYNACSTTARRGALDWAPKFKEANLPVFEALYKSVKDGSETRRSLEFNSRKTYRQDLQKELDEIDNQEIWRAGKTVRALRPDANKDEL</sequence>
<proteinExistence type="inferred from homology"/>
<dbReference type="Proteomes" id="UP000279259">
    <property type="component" value="Unassembled WGS sequence"/>
</dbReference>
<dbReference type="GO" id="GO:0009097">
    <property type="term" value="P:isoleucine biosynthetic process"/>
    <property type="evidence" value="ECO:0007669"/>
    <property type="project" value="UniProtKB-UniRule"/>
</dbReference>
<dbReference type="InterPro" id="IPR000506">
    <property type="entry name" value="KARI_C"/>
</dbReference>
<feature type="binding site" evidence="10">
    <location>
        <position position="312"/>
    </location>
    <ligand>
        <name>Mg(2+)</name>
        <dbReference type="ChEBI" id="CHEBI:18420"/>
        <label>2</label>
    </ligand>
</feature>
<keyword evidence="7 9" id="KW-0560">Oxidoreductase</keyword>
<evidence type="ECO:0000259" key="12">
    <source>
        <dbReference type="PROSITE" id="PS51851"/>
    </source>
</evidence>
<dbReference type="PANTHER" id="PTHR21371:SF1">
    <property type="entry name" value="KETOL-ACID REDUCTOISOMERASE, MITOCHONDRIAL"/>
    <property type="match status" value="1"/>
</dbReference>
<dbReference type="GO" id="GO:0004455">
    <property type="term" value="F:ketol-acid reductoisomerase activity"/>
    <property type="evidence" value="ECO:0007669"/>
    <property type="project" value="UniProtKB-UniRule"/>
</dbReference>
<organism evidence="13 14">
    <name type="scientific">Saitozyma podzolica</name>
    <dbReference type="NCBI Taxonomy" id="1890683"/>
    <lineage>
        <taxon>Eukaryota</taxon>
        <taxon>Fungi</taxon>
        <taxon>Dikarya</taxon>
        <taxon>Basidiomycota</taxon>
        <taxon>Agaricomycotina</taxon>
        <taxon>Tremellomycetes</taxon>
        <taxon>Tremellales</taxon>
        <taxon>Trimorphomycetaceae</taxon>
        <taxon>Saitozyma</taxon>
    </lineage>
</organism>
<comment type="similarity">
    <text evidence="3 9 10">Belongs to the ketol-acid reductoisomerase family.</text>
</comment>
<dbReference type="PANTHER" id="PTHR21371">
    <property type="entry name" value="KETOL-ACID REDUCTOISOMERASE, MITOCHONDRIAL"/>
    <property type="match status" value="1"/>
</dbReference>
<keyword evidence="9" id="KW-0521">NADP</keyword>
<evidence type="ECO:0000256" key="7">
    <source>
        <dbReference type="ARBA" id="ARBA00023002"/>
    </source>
</evidence>
<dbReference type="UniPathway" id="UPA00047">
    <property type="reaction ID" value="UER00056"/>
</dbReference>
<reference evidence="13 14" key="1">
    <citation type="submission" date="2018-11" db="EMBL/GenBank/DDBJ databases">
        <title>Genome sequence of Saitozyma podzolica DSM 27192.</title>
        <authorList>
            <person name="Aliyu H."/>
            <person name="Gorte O."/>
            <person name="Ochsenreither K."/>
        </authorList>
    </citation>
    <scope>NUCLEOTIDE SEQUENCE [LARGE SCALE GENOMIC DNA]</scope>
    <source>
        <strain evidence="13 14">DSM 27192</strain>
    </source>
</reference>
<keyword evidence="8 9" id="KW-0100">Branched-chain amino acid biosynthesis</keyword>
<dbReference type="InterPro" id="IPR013116">
    <property type="entry name" value="KARI_N"/>
</dbReference>
<evidence type="ECO:0000256" key="8">
    <source>
        <dbReference type="ARBA" id="ARBA00023304"/>
    </source>
</evidence>
<dbReference type="NCBIfam" id="TIGR00465">
    <property type="entry name" value="ilvC"/>
    <property type="match status" value="1"/>
</dbReference>
<evidence type="ECO:0000256" key="6">
    <source>
        <dbReference type="ARBA" id="ARBA00022842"/>
    </source>
</evidence>
<keyword evidence="13" id="KW-0413">Isomerase</keyword>
<dbReference type="PROSITE" id="PS51851">
    <property type="entry name" value="KARI_C"/>
    <property type="match status" value="1"/>
</dbReference>
<dbReference type="InterPro" id="IPR013328">
    <property type="entry name" value="6PGD_dom2"/>
</dbReference>
<dbReference type="FunFam" id="1.10.1040.10:FF:000013">
    <property type="entry name" value="Ketol-acid reductoisomerase, mitochondrial"/>
    <property type="match status" value="1"/>
</dbReference>
<dbReference type="InterPro" id="IPR013023">
    <property type="entry name" value="KARI"/>
</dbReference>
<dbReference type="SUPFAM" id="SSF48179">
    <property type="entry name" value="6-phosphogluconate dehydrogenase C-terminal domain-like"/>
    <property type="match status" value="1"/>
</dbReference>
<accession>A0A427YW85</accession>
<dbReference type="Gene3D" id="1.10.1040.10">
    <property type="entry name" value="N-(1-d-carboxylethyl)-l-norvaline Dehydrogenase, domain 2"/>
    <property type="match status" value="2"/>
</dbReference>
<dbReference type="SUPFAM" id="SSF51735">
    <property type="entry name" value="NAD(P)-binding Rossmann-fold domains"/>
    <property type="match status" value="1"/>
</dbReference>
<dbReference type="OrthoDB" id="10255643at2759"/>
<dbReference type="PROSITE" id="PS51850">
    <property type="entry name" value="KARI_N"/>
    <property type="match status" value="1"/>
</dbReference>
<dbReference type="InterPro" id="IPR008927">
    <property type="entry name" value="6-PGluconate_DH-like_C_sf"/>
</dbReference>
<feature type="binding site" evidence="10">
    <location>
        <position position="260"/>
    </location>
    <ligand>
        <name>Mg(2+)</name>
        <dbReference type="ChEBI" id="CHEBI:18420"/>
        <label>1</label>
    </ligand>
</feature>
<feature type="domain" description="KARI N-terminal Rossmann" evidence="11">
    <location>
        <begin position="62"/>
        <end position="251"/>
    </location>
</feature>
<evidence type="ECO:0000256" key="10">
    <source>
        <dbReference type="PROSITE-ProRule" id="PRU01198"/>
    </source>
</evidence>
<comment type="catalytic activity">
    <reaction evidence="9">
        <text>(2R,3R)-2,3-dihydroxy-3-methylpentanoate + NADP(+) = (S)-2-ethyl-2-hydroxy-3-oxobutanoate + NADPH + H(+)</text>
        <dbReference type="Rhea" id="RHEA:13493"/>
        <dbReference type="ChEBI" id="CHEBI:15378"/>
        <dbReference type="ChEBI" id="CHEBI:49256"/>
        <dbReference type="ChEBI" id="CHEBI:49258"/>
        <dbReference type="ChEBI" id="CHEBI:57783"/>
        <dbReference type="ChEBI" id="CHEBI:58349"/>
        <dbReference type="EC" id="1.1.1.86"/>
    </reaction>
</comment>
<dbReference type="AlphaFoldDB" id="A0A427YW85"/>
<keyword evidence="4 9" id="KW-0028">Amino-acid biosynthesis</keyword>
<dbReference type="InterPro" id="IPR036291">
    <property type="entry name" value="NAD(P)-bd_dom_sf"/>
</dbReference>
<evidence type="ECO:0000256" key="3">
    <source>
        <dbReference type="ARBA" id="ARBA00010318"/>
    </source>
</evidence>
<dbReference type="STRING" id="1890683.A0A427YW85"/>
<comment type="pathway">
    <text evidence="2">Amino-acid biosynthesis; L-isoleucine biosynthesis; L-isoleucine from 2-oxobutanoate: step 2/4.</text>
</comment>
<gene>
    <name evidence="13" type="primary">ILV5</name>
    <name evidence="13" type="ORF">EHS25_000361</name>
</gene>
<protein>
    <recommendedName>
        <fullName evidence="9">Ketol-acid reductoisomerase, mitochondrial</fullName>
        <ecNumber evidence="9">1.1.1.86</ecNumber>
    </recommendedName>
    <alternativeName>
        <fullName evidence="9">Acetohydroxy-acid reductoisomerase</fullName>
    </alternativeName>
    <alternativeName>
        <fullName evidence="9">Alpha-keto-beta-hydroxylacyl reductoisomerase</fullName>
    </alternativeName>
</protein>
<name>A0A427YW85_9TREE</name>
<evidence type="ECO:0000256" key="1">
    <source>
        <dbReference type="ARBA" id="ARBA00004864"/>
    </source>
</evidence>
<evidence type="ECO:0000256" key="5">
    <source>
        <dbReference type="ARBA" id="ARBA00022723"/>
    </source>
</evidence>
<dbReference type="Pfam" id="PF01450">
    <property type="entry name" value="KARI_C"/>
    <property type="match status" value="1"/>
</dbReference>